<feature type="chain" id="PRO_5004900824" evidence="3">
    <location>
        <begin position="23"/>
        <end position="369"/>
    </location>
</feature>
<name>W7QHI4_9ALTE</name>
<keyword evidence="5" id="KW-1185">Reference proteome</keyword>
<keyword evidence="2" id="KW-0313">Glucose metabolism</keyword>
<proteinExistence type="inferred from homology"/>
<feature type="signal peptide" evidence="3">
    <location>
        <begin position="1"/>
        <end position="22"/>
    </location>
</feature>
<organism evidence="4 5">
    <name type="scientific">Catenovulum agarivorans DS-2</name>
    <dbReference type="NCBI Taxonomy" id="1328313"/>
    <lineage>
        <taxon>Bacteria</taxon>
        <taxon>Pseudomonadati</taxon>
        <taxon>Pseudomonadota</taxon>
        <taxon>Gammaproteobacteria</taxon>
        <taxon>Alteromonadales</taxon>
        <taxon>Alteromonadaceae</taxon>
        <taxon>Catenovulum</taxon>
    </lineage>
</organism>
<dbReference type="SUPFAM" id="SSF75011">
    <property type="entry name" value="3-carboxy-cis,cis-mucoante lactonizing enzyme"/>
    <property type="match status" value="1"/>
</dbReference>
<reference evidence="4 5" key="1">
    <citation type="journal article" date="2014" name="Genome Announc.">
        <title>Draft Genome Sequence of the Agar-Degrading Bacterium Catenovulum sp. Strain DS-2, Isolated from Intestines of Haliotis diversicolor.</title>
        <authorList>
            <person name="Shan D."/>
            <person name="Li X."/>
            <person name="Gu Z."/>
            <person name="Wei G."/>
            <person name="Gao Z."/>
            <person name="Shao Z."/>
        </authorList>
    </citation>
    <scope>NUCLEOTIDE SEQUENCE [LARGE SCALE GENOMIC DNA]</scope>
    <source>
        <strain evidence="4 5">DS-2</strain>
    </source>
</reference>
<comment type="similarity">
    <text evidence="1">Belongs to the cycloisomerase 2 family.</text>
</comment>
<gene>
    <name evidence="4" type="ORF">DS2_17462</name>
</gene>
<evidence type="ECO:0000313" key="5">
    <source>
        <dbReference type="Proteomes" id="UP000019276"/>
    </source>
</evidence>
<dbReference type="AlphaFoldDB" id="W7QHI4"/>
<comment type="caution">
    <text evidence="4">The sequence shown here is derived from an EMBL/GenBank/DDBJ whole genome shotgun (WGS) entry which is preliminary data.</text>
</comment>
<evidence type="ECO:0000313" key="4">
    <source>
        <dbReference type="EMBL" id="EWH08412.1"/>
    </source>
</evidence>
<dbReference type="InterPro" id="IPR050282">
    <property type="entry name" value="Cycloisomerase_2"/>
</dbReference>
<dbReference type="eggNOG" id="COG2706">
    <property type="taxonomic scope" value="Bacteria"/>
</dbReference>
<evidence type="ECO:0000256" key="3">
    <source>
        <dbReference type="SAM" id="SignalP"/>
    </source>
</evidence>
<dbReference type="GO" id="GO:0006006">
    <property type="term" value="P:glucose metabolic process"/>
    <property type="evidence" value="ECO:0007669"/>
    <property type="project" value="UniProtKB-KW"/>
</dbReference>
<keyword evidence="2" id="KW-0119">Carbohydrate metabolism</keyword>
<dbReference type="STRING" id="1328313.DS2_17462"/>
<dbReference type="GO" id="GO:0017057">
    <property type="term" value="F:6-phosphogluconolactonase activity"/>
    <property type="evidence" value="ECO:0007669"/>
    <property type="project" value="TreeGrafter"/>
</dbReference>
<dbReference type="Proteomes" id="UP000019276">
    <property type="component" value="Unassembled WGS sequence"/>
</dbReference>
<dbReference type="PANTHER" id="PTHR30344">
    <property type="entry name" value="6-PHOSPHOGLUCONOLACTONASE-RELATED"/>
    <property type="match status" value="1"/>
</dbReference>
<sequence>MIKIIITLLCTFILAFNPQVKAETKSSSSGYLWVAALDAGIYAAKFNQDTGKLTDIKQVEDKHNGYFIAKHPEFNIVYLAERLQASSRIHTYRIIQDGHLQHLSSLDGLPEGIVHISVDNQGNNLAAAYYKSSYIGIYQLTQNGQQVSVRYQNQHIGASVHSRQKAPHPHWSGFSPNGHFAYFADLGSDHIWVYQINPHNNTVNLVQKAPAPAGSGPRHIAFNQAFDLAYVSDELRARVSLYKVSQNGGKLSYLTSTKPLPELQHEAWFNVSDIKLHPTGQFLYLVNRGFDQVSVFNVNSSNGTLDFVEHEPVRGSISRHINFDSSGKWALVLAKESSTVAIFKVNVQTGALTFNKPVYSIPTPMAVVY</sequence>
<evidence type="ECO:0000256" key="2">
    <source>
        <dbReference type="ARBA" id="ARBA00022526"/>
    </source>
</evidence>
<dbReference type="PANTHER" id="PTHR30344:SF1">
    <property type="entry name" value="6-PHOSPHOGLUCONOLACTONASE"/>
    <property type="match status" value="1"/>
</dbReference>
<dbReference type="Gene3D" id="2.130.10.10">
    <property type="entry name" value="YVTN repeat-like/Quinoprotein amine dehydrogenase"/>
    <property type="match status" value="1"/>
</dbReference>
<protein>
    <submittedName>
        <fullName evidence="4">6-phosphogluconolactonase</fullName>
    </submittedName>
</protein>
<evidence type="ECO:0000256" key="1">
    <source>
        <dbReference type="ARBA" id="ARBA00005564"/>
    </source>
</evidence>
<keyword evidence="3" id="KW-0732">Signal</keyword>
<dbReference type="OrthoDB" id="9790815at2"/>
<dbReference type="EMBL" id="ARZY01000047">
    <property type="protein sequence ID" value="EWH08412.1"/>
    <property type="molecule type" value="Genomic_DNA"/>
</dbReference>
<accession>W7QHI4</accession>
<dbReference type="InterPro" id="IPR015943">
    <property type="entry name" value="WD40/YVTN_repeat-like_dom_sf"/>
</dbReference>
<dbReference type="InterPro" id="IPR019405">
    <property type="entry name" value="Lactonase_7-beta_prop"/>
</dbReference>
<dbReference type="RefSeq" id="WP_035016263.1">
    <property type="nucleotide sequence ID" value="NZ_ARZY01000047.1"/>
</dbReference>
<dbReference type="Pfam" id="PF10282">
    <property type="entry name" value="Lactonase"/>
    <property type="match status" value="1"/>
</dbReference>